<evidence type="ECO:0000313" key="2">
    <source>
        <dbReference type="EMBL" id="KRG54701.1"/>
    </source>
</evidence>
<evidence type="ECO:0000259" key="1">
    <source>
        <dbReference type="SMART" id="SM01321"/>
    </source>
</evidence>
<dbReference type="GO" id="GO:0004803">
    <property type="term" value="F:transposase activity"/>
    <property type="evidence" value="ECO:0007669"/>
    <property type="project" value="InterPro"/>
</dbReference>
<dbReference type="GO" id="GO:0006313">
    <property type="term" value="P:DNA transposition"/>
    <property type="evidence" value="ECO:0007669"/>
    <property type="project" value="InterPro"/>
</dbReference>
<keyword evidence="3" id="KW-1185">Reference proteome</keyword>
<evidence type="ECO:0000313" key="3">
    <source>
        <dbReference type="Proteomes" id="UP000051254"/>
    </source>
</evidence>
<accession>A0A0R0BBF0</accession>
<gene>
    <name evidence="2" type="ORF">ABB25_13345</name>
</gene>
<protein>
    <recommendedName>
        <fullName evidence="1">Transposase IS200-like domain-containing protein</fullName>
    </recommendedName>
</protein>
<dbReference type="AlphaFoldDB" id="A0A0R0BBF0"/>
<sequence length="190" mass="22375">MDGHVKHWAGKARKKQWPRNWRNSHHLVLHLNLETAQCLGRRYVRYINDRYFRTGTLWEGRYKACLVGDDDYLLTCMRYIELNPVRAGMVADPADYPWSSHHATAHGRDAHLLQPHRSWLAFEHDPIQRQQRWRAFVMAGITHDDPDPLRLCLQRQHPYGSDRFRAAIDAQLGRRCGPAKIGRPKKQRPE</sequence>
<reference evidence="2 3" key="1">
    <citation type="submission" date="2015-05" db="EMBL/GenBank/DDBJ databases">
        <title>Genome sequencing and analysis of members of genus Stenotrophomonas.</title>
        <authorList>
            <person name="Patil P.P."/>
            <person name="Midha S."/>
            <person name="Patil P.B."/>
        </authorList>
    </citation>
    <scope>NUCLEOTIDE SEQUENCE [LARGE SCALE GENOMIC DNA]</scope>
    <source>
        <strain evidence="2 3">DSM 17805</strain>
    </source>
</reference>
<dbReference type="PANTHER" id="PTHR34322">
    <property type="entry name" value="TRANSPOSASE, Y1_TNP DOMAIN-CONTAINING"/>
    <property type="match status" value="1"/>
</dbReference>
<dbReference type="Proteomes" id="UP000051254">
    <property type="component" value="Unassembled WGS sequence"/>
</dbReference>
<organism evidence="2 3">
    <name type="scientific">Stenotrophomonas koreensis</name>
    <dbReference type="NCBI Taxonomy" id="266128"/>
    <lineage>
        <taxon>Bacteria</taxon>
        <taxon>Pseudomonadati</taxon>
        <taxon>Pseudomonadota</taxon>
        <taxon>Gammaproteobacteria</taxon>
        <taxon>Lysobacterales</taxon>
        <taxon>Lysobacteraceae</taxon>
        <taxon>Stenotrophomonas</taxon>
    </lineage>
</organism>
<dbReference type="EMBL" id="LDJH01000030">
    <property type="protein sequence ID" value="KRG54701.1"/>
    <property type="molecule type" value="Genomic_DNA"/>
</dbReference>
<dbReference type="GO" id="GO:0003677">
    <property type="term" value="F:DNA binding"/>
    <property type="evidence" value="ECO:0007669"/>
    <property type="project" value="InterPro"/>
</dbReference>
<feature type="domain" description="Transposase IS200-like" evidence="1">
    <location>
        <begin position="5"/>
        <end position="83"/>
    </location>
</feature>
<proteinExistence type="predicted"/>
<dbReference type="STRING" id="266128.ABB25_13345"/>
<dbReference type="SMART" id="SM01321">
    <property type="entry name" value="Y1_Tnp"/>
    <property type="match status" value="1"/>
</dbReference>
<comment type="caution">
    <text evidence="2">The sequence shown here is derived from an EMBL/GenBank/DDBJ whole genome shotgun (WGS) entry which is preliminary data.</text>
</comment>
<dbReference type="PANTHER" id="PTHR34322:SF2">
    <property type="entry name" value="TRANSPOSASE IS200-LIKE DOMAIN-CONTAINING PROTEIN"/>
    <property type="match status" value="1"/>
</dbReference>
<dbReference type="InterPro" id="IPR036515">
    <property type="entry name" value="Transposase_17_sf"/>
</dbReference>
<dbReference type="PATRIC" id="fig|266128.3.peg.1795"/>
<dbReference type="Gene3D" id="3.30.70.1290">
    <property type="entry name" value="Transposase IS200-like"/>
    <property type="match status" value="1"/>
</dbReference>
<dbReference type="SUPFAM" id="SSF143422">
    <property type="entry name" value="Transposase IS200-like"/>
    <property type="match status" value="1"/>
</dbReference>
<name>A0A0R0BBF0_9GAMM</name>
<dbReference type="InterPro" id="IPR002686">
    <property type="entry name" value="Transposase_17"/>
</dbReference>